<dbReference type="Gene3D" id="3.30.300.30">
    <property type="match status" value="1"/>
</dbReference>
<evidence type="ECO:0000256" key="2">
    <source>
        <dbReference type="ARBA" id="ARBA00022598"/>
    </source>
</evidence>
<feature type="domain" description="AMP-dependent synthetase/ligase" evidence="3">
    <location>
        <begin position="35"/>
        <end position="385"/>
    </location>
</feature>
<evidence type="ECO:0000259" key="3">
    <source>
        <dbReference type="Pfam" id="PF00501"/>
    </source>
</evidence>
<reference evidence="9" key="1">
    <citation type="submission" date="2020-05" db="EMBL/GenBank/DDBJ databases">
        <authorList>
            <person name="Chiriac C."/>
            <person name="Salcher M."/>
            <person name="Ghai R."/>
            <person name="Kavagutti S V."/>
        </authorList>
    </citation>
    <scope>NUCLEOTIDE SEQUENCE</scope>
</reference>
<dbReference type="PROSITE" id="PS00455">
    <property type="entry name" value="AMP_BINDING"/>
    <property type="match status" value="1"/>
</dbReference>
<protein>
    <submittedName>
        <fullName evidence="9">Unannotated protein</fullName>
    </submittedName>
</protein>
<evidence type="ECO:0000313" key="7">
    <source>
        <dbReference type="EMBL" id="CAB4850267.1"/>
    </source>
</evidence>
<proteinExistence type="inferred from homology"/>
<dbReference type="PANTHER" id="PTHR43201:SF5">
    <property type="entry name" value="MEDIUM-CHAIN ACYL-COA LIGASE ACSF2, MITOCHONDRIAL"/>
    <property type="match status" value="1"/>
</dbReference>
<sequence length="540" mass="57878">MPRITLPTGRWQPDIADEYRRLGFHTDGVIAAELDRALRSRPDAVAVIDDRSAITYRELHARSARVASGLRAAGIVAGDVVAWQAPNRIETVVLTWACWTVGAIVAPIVSLYREKELSEILAMVEPAAVATVAMHRGHAFAETFDDVLTELGSAPVKILLDGARSGWTTFADLCAAPPSLTDSRVAADDPALVIFTSGTTSGSKGVVHSSRTLLAETAQFARAIDWGVASASHVPTPLAHISGLLRGITAPVHTTSTAVLREHWDSERVVADMADLGITHPVAPANLLGELLDAWEAAGRPPHRTRLLTTMGTLSMRQRAESYGFVVGSSYGMSELPTISLPDPSDPPERRHAYSGRLCAGVEARVHPDSGELEVRGPEQMLGYLDQLQDDAVWTEDLWIRTGDLAQIEDGYVRVVGRIKDVISRGGEKISAVEVEDCLIAHPAITGVAVVAGPHQRLGEVPVAFLTIGSAERPSDAALVEFLDAAGLARHKVPDRWIVVDELPLTASGKVRKRDLALLAATPHITTSVRHTTAQSEGEA</sequence>
<name>A0A6J7NHN7_9ZZZZ</name>
<dbReference type="EMBL" id="CAFBOL010000039">
    <property type="protein sequence ID" value="CAB4992930.1"/>
    <property type="molecule type" value="Genomic_DNA"/>
</dbReference>
<evidence type="ECO:0000259" key="4">
    <source>
        <dbReference type="Pfam" id="PF13193"/>
    </source>
</evidence>
<organism evidence="9">
    <name type="scientific">freshwater metagenome</name>
    <dbReference type="NCBI Taxonomy" id="449393"/>
    <lineage>
        <taxon>unclassified sequences</taxon>
        <taxon>metagenomes</taxon>
        <taxon>ecological metagenomes</taxon>
    </lineage>
</organism>
<dbReference type="AlphaFoldDB" id="A0A6J7NHN7"/>
<dbReference type="GO" id="GO:0031956">
    <property type="term" value="F:medium-chain fatty acid-CoA ligase activity"/>
    <property type="evidence" value="ECO:0007669"/>
    <property type="project" value="TreeGrafter"/>
</dbReference>
<evidence type="ECO:0000256" key="1">
    <source>
        <dbReference type="ARBA" id="ARBA00006432"/>
    </source>
</evidence>
<keyword evidence="2" id="KW-0436">Ligase</keyword>
<evidence type="ECO:0000313" key="9">
    <source>
        <dbReference type="EMBL" id="CAB4992930.1"/>
    </source>
</evidence>
<dbReference type="EMBL" id="CAFBIY010000050">
    <property type="protein sequence ID" value="CAB4850267.1"/>
    <property type="molecule type" value="Genomic_DNA"/>
</dbReference>
<dbReference type="Pfam" id="PF00501">
    <property type="entry name" value="AMP-binding"/>
    <property type="match status" value="1"/>
</dbReference>
<gene>
    <name evidence="6" type="ORF">UFOPK2656_00411</name>
    <name evidence="7" type="ORF">UFOPK3267_01126</name>
    <name evidence="8" type="ORF">UFOPK3651_00179</name>
    <name evidence="9" type="ORF">UFOPK3931_01587</name>
    <name evidence="5" type="ORF">UFOPK4189_00408</name>
</gene>
<dbReference type="PANTHER" id="PTHR43201">
    <property type="entry name" value="ACYL-COA SYNTHETASE"/>
    <property type="match status" value="1"/>
</dbReference>
<dbReference type="SUPFAM" id="SSF56801">
    <property type="entry name" value="Acetyl-CoA synthetase-like"/>
    <property type="match status" value="1"/>
</dbReference>
<dbReference type="EMBL" id="CAFBMT010000001">
    <property type="protein sequence ID" value="CAB4910931.1"/>
    <property type="molecule type" value="Genomic_DNA"/>
</dbReference>
<evidence type="ECO:0000313" key="8">
    <source>
        <dbReference type="EMBL" id="CAB4910931.1"/>
    </source>
</evidence>
<evidence type="ECO:0000313" key="5">
    <source>
        <dbReference type="EMBL" id="CAB4362628.1"/>
    </source>
</evidence>
<dbReference type="Gene3D" id="3.40.50.12780">
    <property type="entry name" value="N-terminal domain of ligase-like"/>
    <property type="match status" value="1"/>
</dbReference>
<dbReference type="InterPro" id="IPR045851">
    <property type="entry name" value="AMP-bd_C_sf"/>
</dbReference>
<dbReference type="InterPro" id="IPR025110">
    <property type="entry name" value="AMP-bd_C"/>
</dbReference>
<comment type="similarity">
    <text evidence="1">Belongs to the ATP-dependent AMP-binding enzyme family.</text>
</comment>
<dbReference type="InterPro" id="IPR000873">
    <property type="entry name" value="AMP-dep_synth/lig_dom"/>
</dbReference>
<evidence type="ECO:0000313" key="6">
    <source>
        <dbReference type="EMBL" id="CAB4706962.1"/>
    </source>
</evidence>
<dbReference type="InterPro" id="IPR020845">
    <property type="entry name" value="AMP-binding_CS"/>
</dbReference>
<dbReference type="InterPro" id="IPR042099">
    <property type="entry name" value="ANL_N_sf"/>
</dbReference>
<accession>A0A6J7NHN7</accession>
<dbReference type="EMBL" id="CAEZYF010000002">
    <property type="protein sequence ID" value="CAB4706962.1"/>
    <property type="molecule type" value="Genomic_DNA"/>
</dbReference>
<dbReference type="GO" id="GO:0006631">
    <property type="term" value="P:fatty acid metabolic process"/>
    <property type="evidence" value="ECO:0007669"/>
    <property type="project" value="TreeGrafter"/>
</dbReference>
<dbReference type="Pfam" id="PF13193">
    <property type="entry name" value="AMP-binding_C"/>
    <property type="match status" value="1"/>
</dbReference>
<dbReference type="EMBL" id="CAESGF010000002">
    <property type="protein sequence ID" value="CAB4362628.1"/>
    <property type="molecule type" value="Genomic_DNA"/>
</dbReference>
<feature type="domain" description="AMP-binding enzyme C-terminal" evidence="4">
    <location>
        <begin position="434"/>
        <end position="510"/>
    </location>
</feature>